<dbReference type="Pfam" id="PF02050">
    <property type="entry name" value="FliJ"/>
    <property type="match status" value="1"/>
</dbReference>
<dbReference type="GO" id="GO:0005886">
    <property type="term" value="C:plasma membrane"/>
    <property type="evidence" value="ECO:0007669"/>
    <property type="project" value="UniProtKB-SubCell"/>
</dbReference>
<dbReference type="eggNOG" id="ENOG5033M0F">
    <property type="taxonomic scope" value="Bacteria"/>
</dbReference>
<keyword evidence="11" id="KW-0175">Coiled coil</keyword>
<dbReference type="GO" id="GO:0015031">
    <property type="term" value="P:protein transport"/>
    <property type="evidence" value="ECO:0007669"/>
    <property type="project" value="UniProtKB-KW"/>
</dbReference>
<dbReference type="KEGG" id="tta:Theth_0077"/>
<keyword evidence="12" id="KW-0969">Cilium</keyword>
<keyword evidence="12" id="KW-0282">Flagellum</keyword>
<keyword evidence="5" id="KW-1003">Cell membrane</keyword>
<keyword evidence="8" id="KW-0653">Protein transport</keyword>
<proteinExistence type="inferred from homology"/>
<evidence type="ECO:0000256" key="6">
    <source>
        <dbReference type="ARBA" id="ARBA00022500"/>
    </source>
</evidence>
<evidence type="ECO:0000256" key="7">
    <source>
        <dbReference type="ARBA" id="ARBA00022795"/>
    </source>
</evidence>
<accession>F7YU86</accession>
<evidence type="ECO:0000256" key="5">
    <source>
        <dbReference type="ARBA" id="ARBA00022475"/>
    </source>
</evidence>
<protein>
    <recommendedName>
        <fullName evidence="3">Flagellar FliJ protein</fullName>
    </recommendedName>
</protein>
<evidence type="ECO:0000313" key="13">
    <source>
        <dbReference type="Proteomes" id="UP000006804"/>
    </source>
</evidence>
<dbReference type="RefSeq" id="WP_013931407.1">
    <property type="nucleotide sequence ID" value="NC_015707.1"/>
</dbReference>
<sequence>MTVFKFRLEKILQLKLLQENQIKQLLSGIKAKLRAVEEEISSMEEEISKIQQDVVENCKQGMTGYQLQQWKLMIDLMSLILEEKRKELQKIKEEEERLKEEFLNTMRERKILEKLKLRRFQAFVQKLDRINRLYLDEVALRRYLYGGEKTGS</sequence>
<evidence type="ECO:0000313" key="12">
    <source>
        <dbReference type="EMBL" id="AEH50183.1"/>
    </source>
</evidence>
<evidence type="ECO:0000256" key="3">
    <source>
        <dbReference type="ARBA" id="ARBA00020392"/>
    </source>
</evidence>
<dbReference type="AlphaFoldDB" id="F7YU86"/>
<evidence type="ECO:0000256" key="8">
    <source>
        <dbReference type="ARBA" id="ARBA00022927"/>
    </source>
</evidence>
<dbReference type="InterPro" id="IPR053716">
    <property type="entry name" value="Flag_assembly_chemotaxis_eff"/>
</dbReference>
<gene>
    <name evidence="12" type="ORF">Theth_0077</name>
</gene>
<reference evidence="12 13" key="1">
    <citation type="submission" date="2010-11" db="EMBL/GenBank/DDBJ databases">
        <title>The complete genome of Thermotoga thermarum DSM 5069.</title>
        <authorList>
            <consortium name="US DOE Joint Genome Institute (JGI-PGF)"/>
            <person name="Lucas S."/>
            <person name="Copeland A."/>
            <person name="Lapidus A."/>
            <person name="Bruce D."/>
            <person name="Goodwin L."/>
            <person name="Pitluck S."/>
            <person name="Kyrpides N."/>
            <person name="Mavromatis K."/>
            <person name="Ivanova N."/>
            <person name="Zeytun A."/>
            <person name="Brettin T."/>
            <person name="Detter J.C."/>
            <person name="Tapia R."/>
            <person name="Han C."/>
            <person name="Land M."/>
            <person name="Hauser L."/>
            <person name="Markowitz V."/>
            <person name="Cheng J.-F."/>
            <person name="Hugenholtz P."/>
            <person name="Woyke T."/>
            <person name="Wu D."/>
            <person name="Spring S."/>
            <person name="Schroeder M."/>
            <person name="Brambilla E."/>
            <person name="Klenk H.-P."/>
            <person name="Eisen J.A."/>
        </authorList>
    </citation>
    <scope>NUCLEOTIDE SEQUENCE [LARGE SCALE GENOMIC DNA]</scope>
    <source>
        <strain evidence="12 13">DSM 5069</strain>
    </source>
</reference>
<evidence type="ECO:0000256" key="1">
    <source>
        <dbReference type="ARBA" id="ARBA00004413"/>
    </source>
</evidence>
<keyword evidence="6" id="KW-0145">Chemotaxis</keyword>
<dbReference type="GO" id="GO:0009288">
    <property type="term" value="C:bacterial-type flagellum"/>
    <property type="evidence" value="ECO:0007669"/>
    <property type="project" value="InterPro"/>
</dbReference>
<keyword evidence="12" id="KW-0966">Cell projection</keyword>
<dbReference type="GO" id="GO:0071973">
    <property type="term" value="P:bacterial-type flagellum-dependent cell motility"/>
    <property type="evidence" value="ECO:0007669"/>
    <property type="project" value="InterPro"/>
</dbReference>
<dbReference type="STRING" id="688269.Theth_0077"/>
<organism evidence="12 13">
    <name type="scientific">Pseudothermotoga thermarum DSM 5069</name>
    <dbReference type="NCBI Taxonomy" id="688269"/>
    <lineage>
        <taxon>Bacteria</taxon>
        <taxon>Thermotogati</taxon>
        <taxon>Thermotogota</taxon>
        <taxon>Thermotogae</taxon>
        <taxon>Thermotogales</taxon>
        <taxon>Thermotogaceae</taxon>
        <taxon>Pseudothermotoga</taxon>
    </lineage>
</organism>
<name>F7YU86_9THEM</name>
<dbReference type="InterPro" id="IPR012823">
    <property type="entry name" value="Flagell_FliJ"/>
</dbReference>
<feature type="coiled-coil region" evidence="11">
    <location>
        <begin position="26"/>
        <end position="108"/>
    </location>
</feature>
<evidence type="ECO:0000256" key="11">
    <source>
        <dbReference type="SAM" id="Coils"/>
    </source>
</evidence>
<dbReference type="Gene3D" id="1.10.287.1700">
    <property type="match status" value="1"/>
</dbReference>
<keyword evidence="4" id="KW-0813">Transport</keyword>
<keyword evidence="7" id="KW-1005">Bacterial flagellum biogenesis</keyword>
<keyword evidence="9" id="KW-0472">Membrane</keyword>
<comment type="subcellular location">
    <subcellularLocation>
        <location evidence="1">Cell membrane</location>
        <topology evidence="1">Peripheral membrane protein</topology>
        <orientation evidence="1">Cytoplasmic side</orientation>
    </subcellularLocation>
</comment>
<dbReference type="GO" id="GO:0006935">
    <property type="term" value="P:chemotaxis"/>
    <property type="evidence" value="ECO:0007669"/>
    <property type="project" value="UniProtKB-KW"/>
</dbReference>
<dbReference type="GO" id="GO:0044781">
    <property type="term" value="P:bacterial-type flagellum organization"/>
    <property type="evidence" value="ECO:0007669"/>
    <property type="project" value="UniProtKB-KW"/>
</dbReference>
<evidence type="ECO:0000256" key="9">
    <source>
        <dbReference type="ARBA" id="ARBA00023136"/>
    </source>
</evidence>
<dbReference type="EMBL" id="CP002351">
    <property type="protein sequence ID" value="AEH50183.1"/>
    <property type="molecule type" value="Genomic_DNA"/>
</dbReference>
<evidence type="ECO:0000256" key="2">
    <source>
        <dbReference type="ARBA" id="ARBA00010004"/>
    </source>
</evidence>
<keyword evidence="10" id="KW-1006">Bacterial flagellum protein export</keyword>
<evidence type="ECO:0000256" key="10">
    <source>
        <dbReference type="ARBA" id="ARBA00023225"/>
    </source>
</evidence>
<comment type="similarity">
    <text evidence="2">Belongs to the FliJ family.</text>
</comment>
<dbReference type="HOGENOM" id="CLU_1794819_0_0_0"/>
<evidence type="ECO:0000256" key="4">
    <source>
        <dbReference type="ARBA" id="ARBA00022448"/>
    </source>
</evidence>
<dbReference type="PATRIC" id="fig|688269.3.peg.78"/>
<keyword evidence="13" id="KW-1185">Reference proteome</keyword>
<dbReference type="Proteomes" id="UP000006804">
    <property type="component" value="Chromosome"/>
</dbReference>